<dbReference type="OrthoDB" id="7597336at2"/>
<dbReference type="RefSeq" id="WP_066432969.1">
    <property type="nucleotide sequence ID" value="NZ_LZRN01000012.1"/>
</dbReference>
<name>A0A1A7R2V4_9FLAO</name>
<gene>
    <name evidence="2" type="ORF">LX77_03115</name>
</gene>
<dbReference type="AlphaFoldDB" id="A0A1A7R2V4"/>
<dbReference type="InterPro" id="IPR022020">
    <property type="entry name" value="DUF3601"/>
</dbReference>
<evidence type="ECO:0000259" key="1">
    <source>
        <dbReference type="Pfam" id="PF12208"/>
    </source>
</evidence>
<dbReference type="EMBL" id="QLLQ01000015">
    <property type="protein sequence ID" value="RAJ20590.1"/>
    <property type="molecule type" value="Genomic_DNA"/>
</dbReference>
<comment type="caution">
    <text evidence="2">The sequence shown here is derived from an EMBL/GenBank/DDBJ whole genome shotgun (WGS) entry which is preliminary data.</text>
</comment>
<evidence type="ECO:0000313" key="2">
    <source>
        <dbReference type="EMBL" id="RAJ20590.1"/>
    </source>
</evidence>
<dbReference type="Pfam" id="PF12208">
    <property type="entry name" value="DUF3601"/>
    <property type="match status" value="1"/>
</dbReference>
<protein>
    <submittedName>
        <fullName evidence="2">Uncharacterized protein DUF3601</fullName>
    </submittedName>
</protein>
<feature type="domain" description="DUF3601" evidence="1">
    <location>
        <begin position="10"/>
        <end position="78"/>
    </location>
</feature>
<dbReference type="Gene3D" id="2.30.30.350">
    <property type="entry name" value="mobile metagenome of vibrio cholerae. Integron cassette protein vch_cass4"/>
    <property type="match status" value="1"/>
</dbReference>
<proteinExistence type="predicted"/>
<evidence type="ECO:0000313" key="3">
    <source>
        <dbReference type="Proteomes" id="UP000248987"/>
    </source>
</evidence>
<sequence length="88" mass="10538">MEYKSDINKLTKGKPYRVITKFADYDRIIHEIGEEWIFDKTTFLPYHSGLSLFVIENGKDVIYRFQAIPEEQQELLNTFMNYVELIEI</sequence>
<accession>A0A1A7R2V4</accession>
<keyword evidence="3" id="KW-1185">Reference proteome</keyword>
<organism evidence="2 3">
    <name type="scientific">Gelidibacter algens</name>
    <dbReference type="NCBI Taxonomy" id="49280"/>
    <lineage>
        <taxon>Bacteria</taxon>
        <taxon>Pseudomonadati</taxon>
        <taxon>Bacteroidota</taxon>
        <taxon>Flavobacteriia</taxon>
        <taxon>Flavobacteriales</taxon>
        <taxon>Flavobacteriaceae</taxon>
        <taxon>Gelidibacter</taxon>
    </lineage>
</organism>
<reference evidence="2 3" key="1">
    <citation type="submission" date="2018-06" db="EMBL/GenBank/DDBJ databases">
        <title>Genomic Encyclopedia of Archaeal and Bacterial Type Strains, Phase II (KMG-II): from individual species to whole genera.</title>
        <authorList>
            <person name="Goeker M."/>
        </authorList>
    </citation>
    <scope>NUCLEOTIDE SEQUENCE [LARGE SCALE GENOMIC DNA]</scope>
    <source>
        <strain evidence="2 3">DSM 12408</strain>
    </source>
</reference>
<dbReference type="Proteomes" id="UP000248987">
    <property type="component" value="Unassembled WGS sequence"/>
</dbReference>